<dbReference type="GO" id="GO:0004674">
    <property type="term" value="F:protein serine/threonine kinase activity"/>
    <property type="evidence" value="ECO:0007669"/>
    <property type="project" value="TreeGrafter"/>
</dbReference>
<name>A0A8J6TLD1_9BACT</name>
<keyword evidence="2" id="KW-0808">Transferase</keyword>
<dbReference type="AlphaFoldDB" id="A0A8J6TLD1"/>
<dbReference type="GO" id="GO:0005829">
    <property type="term" value="C:cytosol"/>
    <property type="evidence" value="ECO:0007669"/>
    <property type="project" value="TreeGrafter"/>
</dbReference>
<organism evidence="5 6">
    <name type="scientific">Candidatus Desulfatibia vada</name>
    <dbReference type="NCBI Taxonomy" id="2841696"/>
    <lineage>
        <taxon>Bacteria</taxon>
        <taxon>Pseudomonadati</taxon>
        <taxon>Thermodesulfobacteriota</taxon>
        <taxon>Desulfobacteria</taxon>
        <taxon>Desulfobacterales</taxon>
        <taxon>Desulfobacterales incertae sedis</taxon>
        <taxon>Candidatus Desulfatibia</taxon>
    </lineage>
</organism>
<gene>
    <name evidence="5" type="ORF">H8D96_14645</name>
</gene>
<proteinExistence type="inferred from homology"/>
<evidence type="ECO:0000256" key="1">
    <source>
        <dbReference type="ARBA" id="ARBA00010164"/>
    </source>
</evidence>
<comment type="similarity">
    <text evidence="1">Belongs to the HipA Ser/Thr kinase family.</text>
</comment>
<comment type="caution">
    <text evidence="5">The sequence shown here is derived from an EMBL/GenBank/DDBJ whole genome shotgun (WGS) entry which is preliminary data.</text>
</comment>
<dbReference type="PANTHER" id="PTHR37419:SF1">
    <property type="entry name" value="SERINE_THREONINE-PROTEIN KINASE TOXIN HIPA"/>
    <property type="match status" value="1"/>
</dbReference>
<dbReference type="EMBL" id="JACNIG010000273">
    <property type="protein sequence ID" value="MBC8433144.1"/>
    <property type="molecule type" value="Genomic_DNA"/>
</dbReference>
<dbReference type="Proteomes" id="UP000605201">
    <property type="component" value="Unassembled WGS sequence"/>
</dbReference>
<evidence type="ECO:0000313" key="5">
    <source>
        <dbReference type="EMBL" id="MBC8433144.1"/>
    </source>
</evidence>
<dbReference type="InterPro" id="IPR012893">
    <property type="entry name" value="HipA-like_C"/>
</dbReference>
<dbReference type="Pfam" id="PF07804">
    <property type="entry name" value="HipA_C"/>
    <property type="match status" value="1"/>
</dbReference>
<dbReference type="Gene3D" id="1.10.1070.20">
    <property type="match status" value="1"/>
</dbReference>
<evidence type="ECO:0000259" key="4">
    <source>
        <dbReference type="Pfam" id="PF07804"/>
    </source>
</evidence>
<evidence type="ECO:0000256" key="2">
    <source>
        <dbReference type="ARBA" id="ARBA00022679"/>
    </source>
</evidence>
<evidence type="ECO:0000313" key="6">
    <source>
        <dbReference type="Proteomes" id="UP000605201"/>
    </source>
</evidence>
<reference evidence="5 6" key="1">
    <citation type="submission" date="2020-08" db="EMBL/GenBank/DDBJ databases">
        <title>Bridging the membrane lipid divide: bacteria of the FCB group superphylum have the potential to synthesize archaeal ether lipids.</title>
        <authorList>
            <person name="Villanueva L."/>
            <person name="Von Meijenfeldt F.A.B."/>
            <person name="Westbye A.B."/>
            <person name="Yadav S."/>
            <person name="Hopmans E.C."/>
            <person name="Dutilh B.E."/>
            <person name="Sinninghe Damste J.S."/>
        </authorList>
    </citation>
    <scope>NUCLEOTIDE SEQUENCE [LARGE SCALE GENOMIC DNA]</scope>
    <source>
        <strain evidence="5">NIOZ-UU17</strain>
    </source>
</reference>
<keyword evidence="3" id="KW-0418">Kinase</keyword>
<accession>A0A8J6TLD1</accession>
<dbReference type="PANTHER" id="PTHR37419">
    <property type="entry name" value="SERINE/THREONINE-PROTEIN KINASE TOXIN HIPA"/>
    <property type="match status" value="1"/>
</dbReference>
<evidence type="ECO:0000256" key="3">
    <source>
        <dbReference type="ARBA" id="ARBA00022777"/>
    </source>
</evidence>
<feature type="domain" description="HipA-like C-terminal" evidence="4">
    <location>
        <begin position="52"/>
        <end position="276"/>
    </location>
</feature>
<dbReference type="InterPro" id="IPR052028">
    <property type="entry name" value="HipA_Ser/Thr_kinase"/>
</dbReference>
<protein>
    <submittedName>
        <fullName evidence="5">HipA domain-containing protein</fullName>
    </submittedName>
</protein>
<sequence length="309" mass="35890">MRRCPISYDECEGDKYSLGGLKKLSPRLKSLKDFPFSAEDQVREAIARAAKMSIQGVQPKLSVRLNLRDEIFEIVDTGGRYIFKPQTKNYREVPENEDVTMRLAKLIGIDTPLHGLVYSKDDTMTYFIRRFDRAGRNKKVPVEDFAQLSGKDRETKYDSSMEQIISLIEQFCTFPAIEKLKLFKLTLFNYLVGNEDMHLKNFSVIRRDLKVELSPAYDLLNTTIISNTREELALPLGGKKNKLKKDDFFVYFAKERLDLTRKSIEQTVTRIVKAFPGWTDLIQKCFLSDFMKTQYIDLLNERFSKLDLA</sequence>